<gene>
    <name evidence="5" type="ORF">NGM29_19010</name>
</gene>
<dbReference type="Gene3D" id="3.40.50.360">
    <property type="match status" value="1"/>
</dbReference>
<dbReference type="GO" id="GO:0005829">
    <property type="term" value="C:cytosol"/>
    <property type="evidence" value="ECO:0007669"/>
    <property type="project" value="TreeGrafter"/>
</dbReference>
<evidence type="ECO:0000313" key="5">
    <source>
        <dbReference type="EMBL" id="UTF55775.1"/>
    </source>
</evidence>
<evidence type="ECO:0000256" key="3">
    <source>
        <dbReference type="SAM" id="MobiDB-lite"/>
    </source>
</evidence>
<dbReference type="RefSeq" id="WP_254161148.1">
    <property type="nucleotide sequence ID" value="NZ_CP100356.1"/>
</dbReference>
<geneLocation type="plasmid" evidence="5 6">
    <name>unnamed1</name>
</geneLocation>
<dbReference type="Pfam" id="PF03358">
    <property type="entry name" value="FMN_red"/>
    <property type="match status" value="1"/>
</dbReference>
<organism evidence="5 6">
    <name type="scientific">Natronosalvus rutilus</name>
    <dbReference type="NCBI Taxonomy" id="2953753"/>
    <lineage>
        <taxon>Archaea</taxon>
        <taxon>Methanobacteriati</taxon>
        <taxon>Methanobacteriota</taxon>
        <taxon>Stenosarchaea group</taxon>
        <taxon>Halobacteria</taxon>
        <taxon>Halobacteriales</taxon>
        <taxon>Natrialbaceae</taxon>
        <taxon>Natronosalvus</taxon>
    </lineage>
</organism>
<comment type="similarity">
    <text evidence="2">Belongs to the SsuE family. Isf subfamily.</text>
</comment>
<feature type="domain" description="NADPH-dependent FMN reductase-like" evidence="4">
    <location>
        <begin position="17"/>
        <end position="156"/>
    </location>
</feature>
<evidence type="ECO:0000313" key="6">
    <source>
        <dbReference type="Proteomes" id="UP001056855"/>
    </source>
</evidence>
<dbReference type="GO" id="GO:0016491">
    <property type="term" value="F:oxidoreductase activity"/>
    <property type="evidence" value="ECO:0007669"/>
    <property type="project" value="InterPro"/>
</dbReference>
<accession>A0A9E7NEZ2</accession>
<comment type="cofactor">
    <cofactor evidence="1">
        <name>[4Fe-4S] cluster</name>
        <dbReference type="ChEBI" id="CHEBI:49883"/>
    </cofactor>
</comment>
<evidence type="ECO:0000256" key="2">
    <source>
        <dbReference type="ARBA" id="ARBA00038292"/>
    </source>
</evidence>
<protein>
    <submittedName>
        <fullName evidence="5">NAD(P)H-dependent oxidoreductase</fullName>
    </submittedName>
</protein>
<dbReference type="GeneID" id="73292182"/>
<dbReference type="AlphaFoldDB" id="A0A9E7NEZ2"/>
<dbReference type="KEGG" id="sawl:NGM29_19010"/>
<dbReference type="SUPFAM" id="SSF52218">
    <property type="entry name" value="Flavoproteins"/>
    <property type="match status" value="1"/>
</dbReference>
<dbReference type="PANTHER" id="PTHR30543:SF21">
    <property type="entry name" value="NAD(P)H-DEPENDENT FMN REDUCTASE LOT6"/>
    <property type="match status" value="1"/>
</dbReference>
<keyword evidence="5" id="KW-0614">Plasmid</keyword>
<feature type="compositionally biased region" description="Polar residues" evidence="3">
    <location>
        <begin position="1"/>
        <end position="11"/>
    </location>
</feature>
<keyword evidence="6" id="KW-1185">Reference proteome</keyword>
<name>A0A9E7NEZ2_9EURY</name>
<sequence length="200" mass="21436">MTPIGLSNRSAGKTRPHVVAVPGSRRDGSYTRRALEEALDASEAAGGTAELLDLANLQLPPLDPSTDPPEDSETVRRTIREADAVILGTPLYHGSYSGVLKNALDYCGFDEFEDTTVGLLVVSGGAFPTPALDHLRAVCRSLNAWVLPHQAAVPRARSAFDESGFTDDDLRDRVRTLGTRAVEFATIEPGRAPPIVCQEV</sequence>
<evidence type="ECO:0000259" key="4">
    <source>
        <dbReference type="Pfam" id="PF03358"/>
    </source>
</evidence>
<dbReference type="EMBL" id="CP100356">
    <property type="protein sequence ID" value="UTF55775.1"/>
    <property type="molecule type" value="Genomic_DNA"/>
</dbReference>
<dbReference type="InterPro" id="IPR005025">
    <property type="entry name" value="FMN_Rdtase-like_dom"/>
</dbReference>
<dbReference type="InterPro" id="IPR029039">
    <property type="entry name" value="Flavoprotein-like_sf"/>
</dbReference>
<reference evidence="5" key="1">
    <citation type="submission" date="2022-06" db="EMBL/GenBank/DDBJ databases">
        <title>Diverse halophilic archaea isolated from saline environments.</title>
        <authorList>
            <person name="Cui H.-L."/>
        </authorList>
    </citation>
    <scope>NUCLEOTIDE SEQUENCE</scope>
    <source>
        <strain evidence="5">WLHS1</strain>
        <plasmid evidence="5">unnamed1</plasmid>
    </source>
</reference>
<dbReference type="GO" id="GO:0010181">
    <property type="term" value="F:FMN binding"/>
    <property type="evidence" value="ECO:0007669"/>
    <property type="project" value="TreeGrafter"/>
</dbReference>
<evidence type="ECO:0000256" key="1">
    <source>
        <dbReference type="ARBA" id="ARBA00001966"/>
    </source>
</evidence>
<dbReference type="Proteomes" id="UP001056855">
    <property type="component" value="Plasmid unnamed1"/>
</dbReference>
<feature type="region of interest" description="Disordered" evidence="3">
    <location>
        <begin position="1"/>
        <end position="27"/>
    </location>
</feature>
<dbReference type="InterPro" id="IPR050712">
    <property type="entry name" value="NAD(P)H-dep_reductase"/>
</dbReference>
<proteinExistence type="inferred from homology"/>
<dbReference type="PANTHER" id="PTHR30543">
    <property type="entry name" value="CHROMATE REDUCTASE"/>
    <property type="match status" value="1"/>
</dbReference>